<dbReference type="Proteomes" id="UP001525961">
    <property type="component" value="Unassembled WGS sequence"/>
</dbReference>
<organism evidence="1 2">
    <name type="scientific">Laspinema olomoucense D3b</name>
    <dbReference type="NCBI Taxonomy" id="2953688"/>
    <lineage>
        <taxon>Bacteria</taxon>
        <taxon>Bacillati</taxon>
        <taxon>Cyanobacteriota</taxon>
        <taxon>Cyanophyceae</taxon>
        <taxon>Oscillatoriophycideae</taxon>
        <taxon>Oscillatoriales</taxon>
        <taxon>Laspinemataceae</taxon>
        <taxon>Laspinema</taxon>
        <taxon>Laspinema olomoucense</taxon>
    </lineage>
</organism>
<protein>
    <submittedName>
        <fullName evidence="1">Uncharacterized protein</fullName>
    </submittedName>
</protein>
<evidence type="ECO:0000313" key="1">
    <source>
        <dbReference type="EMBL" id="MCT7980428.1"/>
    </source>
</evidence>
<comment type="caution">
    <text evidence="1">The sequence shown here is derived from an EMBL/GenBank/DDBJ whole genome shotgun (WGS) entry which is preliminary data.</text>
</comment>
<evidence type="ECO:0000313" key="2">
    <source>
        <dbReference type="Proteomes" id="UP001525961"/>
    </source>
</evidence>
<gene>
    <name evidence="1" type="ORF">NG792_22150</name>
</gene>
<reference evidence="1 2" key="1">
    <citation type="journal article" date="2022" name="Front. Microbiol.">
        <title>High genomic differentiation and limited gene flow indicate recent cryptic speciation within the genus Laspinema (cyanobacteria).</title>
        <authorList>
            <person name="Stanojkovic A."/>
            <person name="Skoupy S."/>
            <person name="Skaloud P."/>
            <person name="Dvorak P."/>
        </authorList>
    </citation>
    <scope>NUCLEOTIDE SEQUENCE [LARGE SCALE GENOMIC DNA]</scope>
    <source>
        <strain evidence="1 2">D3b</strain>
    </source>
</reference>
<dbReference type="RefSeq" id="WP_261236847.1">
    <property type="nucleotide sequence ID" value="NZ_JAMXFA010000037.1"/>
</dbReference>
<accession>A0ABT2NCK0</accession>
<dbReference type="EMBL" id="JAMXFA010000037">
    <property type="protein sequence ID" value="MCT7980428.1"/>
    <property type="molecule type" value="Genomic_DNA"/>
</dbReference>
<sequence length="45" mass="5027">MAWKKKVLVGILLLLLAGVVWNIYETATIGKGSDLERLADELDNR</sequence>
<name>A0ABT2NCK0_9CYAN</name>
<proteinExistence type="predicted"/>
<keyword evidence="2" id="KW-1185">Reference proteome</keyword>